<evidence type="ECO:0000313" key="2">
    <source>
        <dbReference type="EMBL" id="QOY87540.1"/>
    </source>
</evidence>
<sequence>MPTLDDFKKKYESVLELIPKNNVRLDHLHVANEKLVMTGAAPSEKIRNKVWNQIKAVDPIFADLQCEIAIDSSLPEPIRTYTVVAGDSLWRIAQNHYGNGALYPKIIAANPGKLKDDKSVIHPGDVLAVPED</sequence>
<dbReference type="PROSITE" id="PS51782">
    <property type="entry name" value="LYSM"/>
    <property type="match status" value="1"/>
</dbReference>
<name>A0A7S7NPW1_PALFE</name>
<dbReference type="Pfam" id="PF01476">
    <property type="entry name" value="LysM"/>
    <property type="match status" value="1"/>
</dbReference>
<evidence type="ECO:0000313" key="3">
    <source>
        <dbReference type="Proteomes" id="UP000593892"/>
    </source>
</evidence>
<dbReference type="AlphaFoldDB" id="A0A7S7NPW1"/>
<dbReference type="Gene3D" id="3.10.350.10">
    <property type="entry name" value="LysM domain"/>
    <property type="match status" value="1"/>
</dbReference>
<dbReference type="Proteomes" id="UP000593892">
    <property type="component" value="Chromosome"/>
</dbReference>
<dbReference type="PANTHER" id="PTHR34700">
    <property type="entry name" value="POTASSIUM BINDING PROTEIN KBP"/>
    <property type="match status" value="1"/>
</dbReference>
<organism evidence="2 3">
    <name type="scientific">Paludibaculum fermentans</name>
    <dbReference type="NCBI Taxonomy" id="1473598"/>
    <lineage>
        <taxon>Bacteria</taxon>
        <taxon>Pseudomonadati</taxon>
        <taxon>Acidobacteriota</taxon>
        <taxon>Terriglobia</taxon>
        <taxon>Bryobacterales</taxon>
        <taxon>Bryobacteraceae</taxon>
        <taxon>Paludibaculum</taxon>
    </lineage>
</organism>
<evidence type="ECO:0000259" key="1">
    <source>
        <dbReference type="PROSITE" id="PS51782"/>
    </source>
</evidence>
<dbReference type="InterPro" id="IPR018392">
    <property type="entry name" value="LysM"/>
</dbReference>
<reference evidence="2 3" key="1">
    <citation type="submission" date="2020-10" db="EMBL/GenBank/DDBJ databases">
        <title>Complete genome sequence of Paludibaculum fermentans P105T, a facultatively anaerobic acidobacterium capable of dissimilatory Fe(III) reduction.</title>
        <authorList>
            <person name="Dedysh S.N."/>
            <person name="Beletsky A.V."/>
            <person name="Kulichevskaya I.S."/>
            <person name="Mardanov A.V."/>
            <person name="Ravin N.V."/>
        </authorList>
    </citation>
    <scope>NUCLEOTIDE SEQUENCE [LARGE SCALE GENOMIC DNA]</scope>
    <source>
        <strain evidence="2 3">P105</strain>
    </source>
</reference>
<dbReference type="SUPFAM" id="SSF54106">
    <property type="entry name" value="LysM domain"/>
    <property type="match status" value="1"/>
</dbReference>
<feature type="domain" description="LysM" evidence="1">
    <location>
        <begin position="79"/>
        <end position="129"/>
    </location>
</feature>
<dbReference type="InterPro" id="IPR052196">
    <property type="entry name" value="Bact_Kbp"/>
</dbReference>
<keyword evidence="3" id="KW-1185">Reference proteome</keyword>
<accession>A0A7S7NPW1</accession>
<dbReference type="SMART" id="SM00257">
    <property type="entry name" value="LysM"/>
    <property type="match status" value="1"/>
</dbReference>
<dbReference type="EMBL" id="CP063849">
    <property type="protein sequence ID" value="QOY87540.1"/>
    <property type="molecule type" value="Genomic_DNA"/>
</dbReference>
<dbReference type="CDD" id="cd00118">
    <property type="entry name" value="LysM"/>
    <property type="match status" value="1"/>
</dbReference>
<dbReference type="KEGG" id="pfer:IRI77_33105"/>
<gene>
    <name evidence="2" type="ORF">IRI77_33105</name>
</gene>
<proteinExistence type="predicted"/>
<dbReference type="InterPro" id="IPR036779">
    <property type="entry name" value="LysM_dom_sf"/>
</dbReference>
<dbReference type="RefSeq" id="WP_194449207.1">
    <property type="nucleotide sequence ID" value="NZ_CP063849.1"/>
</dbReference>
<dbReference type="PANTHER" id="PTHR34700:SF4">
    <property type="entry name" value="PHAGE-LIKE ELEMENT PBSX PROTEIN XKDP"/>
    <property type="match status" value="1"/>
</dbReference>
<protein>
    <submittedName>
        <fullName evidence="2">LysM peptidoglycan-binding domain-containing protein</fullName>
    </submittedName>
</protein>